<feature type="transmembrane region" description="Helical" evidence="1">
    <location>
        <begin position="234"/>
        <end position="253"/>
    </location>
</feature>
<keyword evidence="1" id="KW-1133">Transmembrane helix</keyword>
<comment type="caution">
    <text evidence="2">The sequence shown here is derived from an EMBL/GenBank/DDBJ whole genome shotgun (WGS) entry which is preliminary data.</text>
</comment>
<dbReference type="EMBL" id="QWEH01000001">
    <property type="protein sequence ID" value="RHW35227.1"/>
    <property type="molecule type" value="Genomic_DNA"/>
</dbReference>
<evidence type="ECO:0000313" key="2">
    <source>
        <dbReference type="EMBL" id="RHW35227.1"/>
    </source>
</evidence>
<accession>A0A417YNF7</accession>
<feature type="transmembrane region" description="Helical" evidence="1">
    <location>
        <begin position="149"/>
        <end position="170"/>
    </location>
</feature>
<evidence type="ECO:0000313" key="3">
    <source>
        <dbReference type="Proteomes" id="UP000285456"/>
    </source>
</evidence>
<name>A0A417YNF7_9BACI</name>
<dbReference type="Proteomes" id="UP000285456">
    <property type="component" value="Unassembled WGS sequence"/>
</dbReference>
<organism evidence="2 3">
    <name type="scientific">Oceanobacillus profundus</name>
    <dbReference type="NCBI Taxonomy" id="372463"/>
    <lineage>
        <taxon>Bacteria</taxon>
        <taxon>Bacillati</taxon>
        <taxon>Bacillota</taxon>
        <taxon>Bacilli</taxon>
        <taxon>Bacillales</taxon>
        <taxon>Bacillaceae</taxon>
        <taxon>Oceanobacillus</taxon>
    </lineage>
</organism>
<keyword evidence="1" id="KW-0812">Transmembrane</keyword>
<feature type="transmembrane region" description="Helical" evidence="1">
    <location>
        <begin position="66"/>
        <end position="83"/>
    </location>
</feature>
<proteinExistence type="predicted"/>
<evidence type="ECO:0000256" key="1">
    <source>
        <dbReference type="SAM" id="Phobius"/>
    </source>
</evidence>
<dbReference type="OrthoDB" id="1641057at2"/>
<sequence length="259" mass="29155">MFNLLTAEKIKMRRSKKLWIALAILFILPIIQVINSQLTVHHGTELVQVIDTVINGATGILMMKKNGFTILLVLIVFISLFIGEEFQNGTIRNTLSLGRSRVHYYVSKFLAAAIFAFVGVLGMTVLGIASYTVVFGFGEVDGITNYIRYAIQSFSVLYLLILANVSIYVLISFLTKNSSISIVWSFLYTIATGFLPEIFQHTENFGHVTFWFTETFLFYFYFVSPADIAEIPRMIVVSIITIVLSSGLGILLFKRTDIK</sequence>
<dbReference type="AlphaFoldDB" id="A0A417YNF7"/>
<dbReference type="PANTHER" id="PTHR37305:SF1">
    <property type="entry name" value="MEMBRANE PROTEIN"/>
    <property type="match status" value="1"/>
</dbReference>
<dbReference type="PANTHER" id="PTHR37305">
    <property type="entry name" value="INTEGRAL MEMBRANE PROTEIN-RELATED"/>
    <property type="match status" value="1"/>
</dbReference>
<feature type="transmembrane region" description="Helical" evidence="1">
    <location>
        <begin position="182"/>
        <end position="199"/>
    </location>
</feature>
<keyword evidence="1" id="KW-0472">Membrane</keyword>
<dbReference type="Pfam" id="PF12730">
    <property type="entry name" value="ABC2_membrane_4"/>
    <property type="match status" value="1"/>
</dbReference>
<protein>
    <submittedName>
        <fullName evidence="2">ABC transporter permease</fullName>
    </submittedName>
</protein>
<feature type="transmembrane region" description="Helical" evidence="1">
    <location>
        <begin position="104"/>
        <end position="129"/>
    </location>
</feature>
<dbReference type="RefSeq" id="WP_118888387.1">
    <property type="nucleotide sequence ID" value="NZ_PHUT01000001.1"/>
</dbReference>
<reference evidence="2 3" key="1">
    <citation type="journal article" date="2007" name="Int. J. Syst. Evol. Microbiol.">
        <title>Oceanobacillus profundus sp. nov., isolated from a deep-sea sediment core.</title>
        <authorList>
            <person name="Kim Y.G."/>
            <person name="Choi D.H."/>
            <person name="Hyun S."/>
            <person name="Cho B.C."/>
        </authorList>
    </citation>
    <scope>NUCLEOTIDE SEQUENCE [LARGE SCALE GENOMIC DNA]</scope>
    <source>
        <strain evidence="2 3">DSM 18246</strain>
    </source>
</reference>
<keyword evidence="3" id="KW-1185">Reference proteome</keyword>
<gene>
    <name evidence="2" type="ORF">D1B32_01000</name>
</gene>